<proteinExistence type="predicted"/>
<reference evidence="1 2" key="1">
    <citation type="journal article" date="2012" name="PLoS ONE">
        <title>Gene Repertoire Evolution of Streptococcus pyogenes Inferred from Phylogenomic Analysis with Streptococcus canis and Streptococcus dysgalactiae.</title>
        <authorList>
            <person name="Lefebure T."/>
            <person name="Richards V.P."/>
            <person name="Lang P."/>
            <person name="Pavinski-Bitar P."/>
            <person name="Stanhope M.J."/>
        </authorList>
    </citation>
    <scope>NUCLEOTIDE SEQUENCE [LARGE SCALE GENOMIC DNA]</scope>
    <source>
        <strain evidence="1 2">FSL Z3-227</strain>
    </source>
</reference>
<dbReference type="Proteomes" id="UP000004423">
    <property type="component" value="Unassembled WGS sequence"/>
</dbReference>
<sequence length="34" mass="3809">MPQKKNLSLAFLVFGLPNLYGIMKVIVSIEKGKM</sequence>
<name>A0AAV3FR39_STRCB</name>
<dbReference type="EMBL" id="AIDX01000001">
    <property type="protein sequence ID" value="EIQ81570.1"/>
    <property type="molecule type" value="Genomic_DNA"/>
</dbReference>
<evidence type="ECO:0000313" key="2">
    <source>
        <dbReference type="Proteomes" id="UP000004423"/>
    </source>
</evidence>
<comment type="caution">
    <text evidence="1">The sequence shown here is derived from an EMBL/GenBank/DDBJ whole genome shotgun (WGS) entry which is preliminary data.</text>
</comment>
<organism evidence="1 2">
    <name type="scientific">Streptococcus canis FSL Z3-227</name>
    <dbReference type="NCBI Taxonomy" id="482234"/>
    <lineage>
        <taxon>Bacteria</taxon>
        <taxon>Bacillati</taxon>
        <taxon>Bacillota</taxon>
        <taxon>Bacilli</taxon>
        <taxon>Lactobacillales</taxon>
        <taxon>Streptococcaceae</taxon>
        <taxon>Streptococcus</taxon>
    </lineage>
</organism>
<accession>A0AAV3FR39</accession>
<evidence type="ECO:0000313" key="1">
    <source>
        <dbReference type="EMBL" id="EIQ81570.1"/>
    </source>
</evidence>
<protein>
    <submittedName>
        <fullName evidence="1">Uncharacterized protein</fullName>
    </submittedName>
</protein>
<dbReference type="AlphaFoldDB" id="A0AAV3FR39"/>
<gene>
    <name evidence="1" type="ORF">SCAZ3_04080</name>
</gene>